<dbReference type="PROSITE" id="PS50966">
    <property type="entry name" value="ZF_SWIM"/>
    <property type="match status" value="1"/>
</dbReference>
<dbReference type="Pfam" id="PF10551">
    <property type="entry name" value="MULE"/>
    <property type="match status" value="1"/>
</dbReference>
<dbReference type="PANTHER" id="PTHR47718">
    <property type="entry name" value="OS01G0519700 PROTEIN"/>
    <property type="match status" value="1"/>
</dbReference>
<feature type="region of interest" description="Disordered" evidence="5">
    <location>
        <begin position="1"/>
        <end position="23"/>
    </location>
</feature>
<dbReference type="InterPro" id="IPR006564">
    <property type="entry name" value="Znf_PMZ"/>
</dbReference>
<name>A0AAW1XXD7_RUBAR</name>
<feature type="compositionally biased region" description="Basic and acidic residues" evidence="5">
    <location>
        <begin position="727"/>
        <end position="740"/>
    </location>
</feature>
<feature type="compositionally biased region" description="Basic and acidic residues" evidence="5">
    <location>
        <begin position="704"/>
        <end position="716"/>
    </location>
</feature>
<evidence type="ECO:0000256" key="3">
    <source>
        <dbReference type="ARBA" id="ARBA00022833"/>
    </source>
</evidence>
<evidence type="ECO:0000313" key="8">
    <source>
        <dbReference type="Proteomes" id="UP001457282"/>
    </source>
</evidence>
<dbReference type="SMART" id="SM00575">
    <property type="entry name" value="ZnF_PMZ"/>
    <property type="match status" value="1"/>
</dbReference>
<feature type="compositionally biased region" description="Acidic residues" evidence="5">
    <location>
        <begin position="7"/>
        <end position="17"/>
    </location>
</feature>
<evidence type="ECO:0000256" key="4">
    <source>
        <dbReference type="PROSITE-ProRule" id="PRU00325"/>
    </source>
</evidence>
<dbReference type="EMBL" id="JBEDUW010000003">
    <property type="protein sequence ID" value="KAK9940901.1"/>
    <property type="molecule type" value="Genomic_DNA"/>
</dbReference>
<keyword evidence="3" id="KW-0862">Zinc</keyword>
<evidence type="ECO:0000313" key="7">
    <source>
        <dbReference type="EMBL" id="KAK9940901.1"/>
    </source>
</evidence>
<feature type="domain" description="SWIM-type" evidence="6">
    <location>
        <begin position="540"/>
        <end position="576"/>
    </location>
</feature>
<evidence type="ECO:0000256" key="2">
    <source>
        <dbReference type="ARBA" id="ARBA00022771"/>
    </source>
</evidence>
<protein>
    <recommendedName>
        <fullName evidence="6">SWIM-type domain-containing protein</fullName>
    </recommendedName>
</protein>
<dbReference type="GO" id="GO:0008270">
    <property type="term" value="F:zinc ion binding"/>
    <property type="evidence" value="ECO:0007669"/>
    <property type="project" value="UniProtKB-KW"/>
</dbReference>
<proteinExistence type="predicted"/>
<dbReference type="AlphaFoldDB" id="A0AAW1XXD7"/>
<dbReference type="InterPro" id="IPR004330">
    <property type="entry name" value="FAR1_DNA_bnd_dom"/>
</dbReference>
<reference evidence="7 8" key="1">
    <citation type="journal article" date="2023" name="G3 (Bethesda)">
        <title>A chromosome-length genome assembly and annotation of blackberry (Rubus argutus, cv. 'Hillquist').</title>
        <authorList>
            <person name="Bruna T."/>
            <person name="Aryal R."/>
            <person name="Dudchenko O."/>
            <person name="Sargent D.J."/>
            <person name="Mead D."/>
            <person name="Buti M."/>
            <person name="Cavallini A."/>
            <person name="Hytonen T."/>
            <person name="Andres J."/>
            <person name="Pham M."/>
            <person name="Weisz D."/>
            <person name="Mascagni F."/>
            <person name="Usai G."/>
            <person name="Natali L."/>
            <person name="Bassil N."/>
            <person name="Fernandez G.E."/>
            <person name="Lomsadze A."/>
            <person name="Armour M."/>
            <person name="Olukolu B."/>
            <person name="Poorten T."/>
            <person name="Britton C."/>
            <person name="Davik J."/>
            <person name="Ashrafi H."/>
            <person name="Aiden E.L."/>
            <person name="Borodovsky M."/>
            <person name="Worthington M."/>
        </authorList>
    </citation>
    <scope>NUCLEOTIDE SEQUENCE [LARGE SCALE GENOMIC DNA]</scope>
    <source>
        <strain evidence="7">PI 553951</strain>
    </source>
</reference>
<dbReference type="PANTHER" id="PTHR47718:SF17">
    <property type="entry name" value="PROTEIN FAR1-RELATED SEQUENCE 5-LIKE"/>
    <property type="match status" value="1"/>
</dbReference>
<keyword evidence="1" id="KW-0479">Metal-binding</keyword>
<feature type="region of interest" description="Disordered" evidence="5">
    <location>
        <begin position="672"/>
        <end position="750"/>
    </location>
</feature>
<keyword evidence="2 4" id="KW-0863">Zinc-finger</keyword>
<dbReference type="Proteomes" id="UP001457282">
    <property type="component" value="Unassembled WGS sequence"/>
</dbReference>
<dbReference type="InterPro" id="IPR007527">
    <property type="entry name" value="Znf_SWIM"/>
</dbReference>
<organism evidence="7 8">
    <name type="scientific">Rubus argutus</name>
    <name type="common">Southern blackberry</name>
    <dbReference type="NCBI Taxonomy" id="59490"/>
    <lineage>
        <taxon>Eukaryota</taxon>
        <taxon>Viridiplantae</taxon>
        <taxon>Streptophyta</taxon>
        <taxon>Embryophyta</taxon>
        <taxon>Tracheophyta</taxon>
        <taxon>Spermatophyta</taxon>
        <taxon>Magnoliopsida</taxon>
        <taxon>eudicotyledons</taxon>
        <taxon>Gunneridae</taxon>
        <taxon>Pentapetalae</taxon>
        <taxon>rosids</taxon>
        <taxon>fabids</taxon>
        <taxon>Rosales</taxon>
        <taxon>Rosaceae</taxon>
        <taxon>Rosoideae</taxon>
        <taxon>Rosoideae incertae sedis</taxon>
        <taxon>Rubus</taxon>
    </lineage>
</organism>
<keyword evidence="8" id="KW-1185">Reference proteome</keyword>
<accession>A0AAW1XXD7</accession>
<comment type="caution">
    <text evidence="7">The sequence shown here is derived from an EMBL/GenBank/DDBJ whole genome shotgun (WGS) entry which is preliminary data.</text>
</comment>
<dbReference type="InterPro" id="IPR018289">
    <property type="entry name" value="MULE_transposase_dom"/>
</dbReference>
<dbReference type="Pfam" id="PF03101">
    <property type="entry name" value="FAR1"/>
    <property type="match status" value="1"/>
</dbReference>
<sequence>MAIDTVIDVESDEENVENNEREKDPLIVNRQENAEENDLYGKTVCNEDEAYKFYNSYATRIGFSVRKGKKRRDAQNVVRQINFLCSKEGFQEDGDPSETKKTNRLDTRTGCKAMIRFTLEDEMWKVSHFHAEHNHDFAKPEERPFLRSNRRISDAHKGVIKTMFGAGIRTTKTYSYLAEEVGGSQNVGFTKRDCYNFVNREKMAIFEAGDAQSLINLFKHKQFEDPMFFYSVQVDQENRMTNFFWRDGRSRLDYDCFGDVVVFDTTYRTNRYNMICAPFVGVNNHWKNVLFGCAFLLDETTASFIWLFETFLESMGNQTPKTIYTDQCQAMANAIKEIFPQTCHRLCLWHISLNAARNIGSLLGIPEFKKMFNKCLYGCESESEFQSSWDGLLETFDVAENDWLKRLYTLREKFCAAFSLDTFSARIQSSQRSESTNNVFHHISAAKMRLIEFVQHYDRQVEDTRSSELEETFRCTNGVPSNAKKSTRLLYHAGKVYTRKLYNLFGAEIMASMAFKMDEVETTGTVHTFKLNEEGRSTVYVVKLNSSDSTITCTCKMFESMGLLCRHALRVLNVRNVTKIPSQYILQRWKKDAKAGMCIKEHETLLQVKDKPSVTLRRNNLMRKAYDILSKGAESENGSRIAMQKLKEMEELIDKDVLEAKGLVYQESNSNEVLNKDSDANENGCPVDETPVLDPPCVRPKGISNDRWKASLENKRKNAKTPVSSSKEGDADKPIKERTSRKNGKAPVSSSKKICTSISNQVINSIGSLHTPYDSCTLTPFCPPLSANIGNQGSSSGGFYQPKFSFTNMLHGADYMAGLSQDFNSFGDKQQKKPGDYFPSVEETLAGDLFESKIWVYVVMNDWLETSSSF</sequence>
<evidence type="ECO:0000259" key="6">
    <source>
        <dbReference type="PROSITE" id="PS50966"/>
    </source>
</evidence>
<dbReference type="Pfam" id="PF04434">
    <property type="entry name" value="SWIM"/>
    <property type="match status" value="1"/>
</dbReference>
<evidence type="ECO:0000256" key="1">
    <source>
        <dbReference type="ARBA" id="ARBA00022723"/>
    </source>
</evidence>
<gene>
    <name evidence="7" type="ORF">M0R45_017535</name>
</gene>
<evidence type="ECO:0000256" key="5">
    <source>
        <dbReference type="SAM" id="MobiDB-lite"/>
    </source>
</evidence>